<dbReference type="Pfam" id="PF04465">
    <property type="entry name" value="DUF499"/>
    <property type="match status" value="1"/>
</dbReference>
<keyword evidence="2" id="KW-1185">Reference proteome</keyword>
<dbReference type="Proteomes" id="UP000297549">
    <property type="component" value="Unassembled WGS sequence"/>
</dbReference>
<dbReference type="EMBL" id="SRLC01000002">
    <property type="protein sequence ID" value="TGE21860.1"/>
    <property type="molecule type" value="Genomic_DNA"/>
</dbReference>
<dbReference type="InterPro" id="IPR007555">
    <property type="entry name" value="DUF499"/>
</dbReference>
<gene>
    <name evidence="1" type="ORF">E5K00_16475</name>
</gene>
<dbReference type="AlphaFoldDB" id="A0A4Z0PVR7"/>
<name>A0A4Z0PVR7_9BACT</name>
<dbReference type="NCBIfam" id="NF042962">
    <property type="entry name" value="DUF499_antiphage"/>
    <property type="match status" value="1"/>
</dbReference>
<proteinExistence type="predicted"/>
<evidence type="ECO:0000313" key="1">
    <source>
        <dbReference type="EMBL" id="TGE21860.1"/>
    </source>
</evidence>
<protein>
    <submittedName>
        <fullName evidence="1">DUF499 domain-containing protein</fullName>
    </submittedName>
</protein>
<evidence type="ECO:0000313" key="2">
    <source>
        <dbReference type="Proteomes" id="UP000297549"/>
    </source>
</evidence>
<dbReference type="InterPro" id="IPR026876">
    <property type="entry name" value="Fn3_assoc_repeat"/>
</dbReference>
<reference evidence="1 2" key="1">
    <citation type="submission" date="2019-04" db="EMBL/GenBank/DDBJ databases">
        <authorList>
            <person name="Feng G."/>
            <person name="Zhang J."/>
            <person name="Zhu H."/>
        </authorList>
    </citation>
    <scope>NUCLEOTIDE SEQUENCE [LARGE SCALE GENOMIC DNA]</scope>
    <source>
        <strain evidence="1 2">JCM 31653</strain>
    </source>
</reference>
<sequence length="1028" mass="114263">MKTVRDACELQENATAIRVSDQVEQLDELIQSEGDGTTFFAKTFVTQGMLDLVVGSMARLAGASNQAIFHLKQAMGGGKTHLLIGLGLLAKNLDLRRKYSAGIAHIEGFGSARVAAFNGRNTPNEFFWGELAGQLGKADEFRSFWAGGPKAPDERDWLKLFAADEPTLILLDELPPYFHILDTQQTGNQTVAAIATRALANLLTAASKKKNVCVVVSDLDAAYDTGSKLINTALSDARKEVGRGEQNITPVDLATNEVFDILRKRLFKKLPERGVIDDVASAYARKLEEATKSKTASRGAESIADEISATYPFHPRLKNLVALFKDNEDFKQTRGLIEFISRLLKSVWERKENDVYLIGAQHFDLALQDVRDKLSEISGMRDVIAKDLWDAQSSAHAQLIDAHAGNERAEQVGTLVFVASLSTAHNAVKGLTREEMVECLISPLSEPAQFLEAFDTLERSAWYVHHSPEAERYYFSKQENLTKLLQKLATTAPQVQIDGLIRHRLEEMYKPHRKSVYEEVLALPKLEEVADKLRRARVLAIVSPDSKIPPEAVQRFFDGLTQKNNLCVLTGDKSTMGSIEKAAREHYAAGKAASLIGSNHQQREELERKQQDYELAFTTTVHALFDKVLFPRGGQTPKLQAKPLDMNREPGQPFRGEDQIQKTLASDPLKYYSEVEANFDAIREKAETLLWPAGQDEVRLSDMSDLYAEQAAMNWLPPRGLDDLRRLAYNRGVWEEIGRDHLTKKPKKKKTSVQFVVESGPDDTGEVRLRVNPQNAGPRPIIYYAENGPVSESSQQLHDQILPTSALRVAFLVHDPTGQYDTGEPEVWKNELIIRNRLDDSATPRTLELFVAPKGTIRYTLDGSEPRHGKVYDEPLVLSDEEVSVLVFAEAEDLEARTTFTFAAVDSDGVRIDPVKPAKLVTHGGGGYRLDSRQKAFQALKLAGQQGATFEIIRLNIGQGNKVAGVTVGEIAVEAAFIENLLTQLLDKFDKDAPVVLTFNKAHFANGHDLEQFSAEFGLPLKSENIEQ</sequence>
<dbReference type="Pfam" id="PF13287">
    <property type="entry name" value="Fn3_assoc"/>
    <property type="match status" value="1"/>
</dbReference>
<dbReference type="OrthoDB" id="9757917at2"/>
<organism evidence="1 2">
    <name type="scientific">Hymenobacter aquaticus</name>
    <dbReference type="NCBI Taxonomy" id="1867101"/>
    <lineage>
        <taxon>Bacteria</taxon>
        <taxon>Pseudomonadati</taxon>
        <taxon>Bacteroidota</taxon>
        <taxon>Cytophagia</taxon>
        <taxon>Cytophagales</taxon>
        <taxon>Hymenobacteraceae</taxon>
        <taxon>Hymenobacter</taxon>
    </lineage>
</organism>
<dbReference type="RefSeq" id="WP_135464405.1">
    <property type="nucleotide sequence ID" value="NZ_SRLC01000002.1"/>
</dbReference>
<comment type="caution">
    <text evidence="1">The sequence shown here is derived from an EMBL/GenBank/DDBJ whole genome shotgun (WGS) entry which is preliminary data.</text>
</comment>
<accession>A0A4Z0PVR7</accession>